<evidence type="ECO:0000256" key="1">
    <source>
        <dbReference type="ARBA" id="ARBA00004429"/>
    </source>
</evidence>
<dbReference type="AlphaFoldDB" id="A0A5A9G7I7"/>
<evidence type="ECO:0000256" key="9">
    <source>
        <dbReference type="RuleBase" id="RU369079"/>
    </source>
</evidence>
<dbReference type="GO" id="GO:0005886">
    <property type="term" value="C:plasma membrane"/>
    <property type="evidence" value="ECO:0007669"/>
    <property type="project" value="UniProtKB-SubCell"/>
</dbReference>
<keyword evidence="5 9" id="KW-0812">Transmembrane</keyword>
<dbReference type="Pfam" id="PF04290">
    <property type="entry name" value="DctQ"/>
    <property type="match status" value="1"/>
</dbReference>
<evidence type="ECO:0000313" key="12">
    <source>
        <dbReference type="EMBL" id="KAA0590346.1"/>
    </source>
</evidence>
<evidence type="ECO:0000256" key="5">
    <source>
        <dbReference type="ARBA" id="ARBA00022692"/>
    </source>
</evidence>
<dbReference type="InterPro" id="IPR007387">
    <property type="entry name" value="TRAP_DctQ"/>
</dbReference>
<keyword evidence="6 9" id="KW-1133">Transmembrane helix</keyword>
<feature type="transmembrane region" description="Helical" evidence="9">
    <location>
        <begin position="192"/>
        <end position="210"/>
    </location>
</feature>
<evidence type="ECO:0000256" key="4">
    <source>
        <dbReference type="ARBA" id="ARBA00022519"/>
    </source>
</evidence>
<sequence length="261" mass="29386">MTESARSRICLRSANSRNWACRSMHRLPRRWPPSARRPRDRPATGPGLSGARSSSTLSIRRSRPPTADRRCDRRAPRRLPRAGQTGIPSPRRRNRPIMSDTPTPGVFARIDRLLRQALDLACGLTLVLMVTVVLALVFARYVIHLPIFWGEELARYTMFYMVLLGSALAIRHDSHLRLTLFVDRLSERARRIVGGIVDLGMLVVVAALFWHGLDLALEDGIMRTPALRVAFFWIYLAFPVGAVLMAIQIVAKSVFADQPKS</sequence>
<feature type="transmembrane region" description="Helical" evidence="9">
    <location>
        <begin position="117"/>
        <end position="141"/>
    </location>
</feature>
<keyword evidence="13" id="KW-1185">Reference proteome</keyword>
<feature type="transmembrane region" description="Helical" evidence="9">
    <location>
        <begin position="153"/>
        <end position="171"/>
    </location>
</feature>
<evidence type="ECO:0000313" key="13">
    <source>
        <dbReference type="Proteomes" id="UP000324927"/>
    </source>
</evidence>
<organism evidence="12 13">
    <name type="scientific">Azospirillum lipoferum</name>
    <dbReference type="NCBI Taxonomy" id="193"/>
    <lineage>
        <taxon>Bacteria</taxon>
        <taxon>Pseudomonadati</taxon>
        <taxon>Pseudomonadota</taxon>
        <taxon>Alphaproteobacteria</taxon>
        <taxon>Rhodospirillales</taxon>
        <taxon>Azospirillaceae</taxon>
        <taxon>Azospirillum</taxon>
    </lineage>
</organism>
<evidence type="ECO:0000256" key="3">
    <source>
        <dbReference type="ARBA" id="ARBA00022475"/>
    </source>
</evidence>
<evidence type="ECO:0000259" key="11">
    <source>
        <dbReference type="Pfam" id="PF04290"/>
    </source>
</evidence>
<keyword evidence="4 9" id="KW-0997">Cell inner membrane</keyword>
<dbReference type="OrthoDB" id="4964541at2"/>
<evidence type="ECO:0000256" key="7">
    <source>
        <dbReference type="ARBA" id="ARBA00023136"/>
    </source>
</evidence>
<comment type="function">
    <text evidence="9">Part of the tripartite ATP-independent periplasmic (TRAP) transport system.</text>
</comment>
<comment type="subcellular location">
    <subcellularLocation>
        <location evidence="1 9">Cell inner membrane</location>
        <topology evidence="1 9">Multi-pass membrane protein</topology>
    </subcellularLocation>
</comment>
<evidence type="ECO:0000256" key="6">
    <source>
        <dbReference type="ARBA" id="ARBA00022989"/>
    </source>
</evidence>
<gene>
    <name evidence="12" type="ORF">FZ942_31315</name>
</gene>
<comment type="similarity">
    <text evidence="8 9">Belongs to the TRAP transporter small permease family.</text>
</comment>
<evidence type="ECO:0000256" key="2">
    <source>
        <dbReference type="ARBA" id="ARBA00022448"/>
    </source>
</evidence>
<feature type="transmembrane region" description="Helical" evidence="9">
    <location>
        <begin position="230"/>
        <end position="251"/>
    </location>
</feature>
<reference evidence="12 13" key="1">
    <citation type="submission" date="2019-08" db="EMBL/GenBank/DDBJ databases">
        <authorList>
            <person name="Grouzdev D."/>
            <person name="Tikhonova E."/>
            <person name="Kravchenko I."/>
        </authorList>
    </citation>
    <scope>NUCLEOTIDE SEQUENCE [LARGE SCALE GENOMIC DNA]</scope>
    <source>
        <strain evidence="12 13">59b</strain>
    </source>
</reference>
<dbReference type="PANTHER" id="PTHR35011:SF5">
    <property type="entry name" value="SIALIC ACID TRAP TRANSPORTER SMALL PERMEASE PROTEIN SIAQ"/>
    <property type="match status" value="1"/>
</dbReference>
<dbReference type="GO" id="GO:0015740">
    <property type="term" value="P:C4-dicarboxylate transport"/>
    <property type="evidence" value="ECO:0007669"/>
    <property type="project" value="TreeGrafter"/>
</dbReference>
<protein>
    <recommendedName>
        <fullName evidence="9">TRAP transporter small permease protein</fullName>
    </recommendedName>
</protein>
<dbReference type="InterPro" id="IPR055348">
    <property type="entry name" value="DctQ"/>
</dbReference>
<comment type="caution">
    <text evidence="12">The sequence shown here is derived from an EMBL/GenBank/DDBJ whole genome shotgun (WGS) entry which is preliminary data.</text>
</comment>
<keyword evidence="2 9" id="KW-0813">Transport</keyword>
<keyword evidence="7 9" id="KW-0472">Membrane</keyword>
<comment type="subunit">
    <text evidence="9">The complex comprises the extracytoplasmic solute receptor protein and the two transmembrane proteins.</text>
</comment>
<dbReference type="GO" id="GO:0022857">
    <property type="term" value="F:transmembrane transporter activity"/>
    <property type="evidence" value="ECO:0007669"/>
    <property type="project" value="UniProtKB-UniRule"/>
</dbReference>
<feature type="domain" description="Tripartite ATP-independent periplasmic transporters DctQ component" evidence="11">
    <location>
        <begin position="129"/>
        <end position="252"/>
    </location>
</feature>
<name>A0A5A9G7I7_AZOLI</name>
<evidence type="ECO:0000256" key="10">
    <source>
        <dbReference type="SAM" id="MobiDB-lite"/>
    </source>
</evidence>
<dbReference type="Proteomes" id="UP000324927">
    <property type="component" value="Unassembled WGS sequence"/>
</dbReference>
<keyword evidence="3" id="KW-1003">Cell membrane</keyword>
<dbReference type="PANTHER" id="PTHR35011">
    <property type="entry name" value="2,3-DIKETO-L-GULONATE TRAP TRANSPORTER SMALL PERMEASE PROTEIN YIAM"/>
    <property type="match status" value="1"/>
</dbReference>
<feature type="region of interest" description="Disordered" evidence="10">
    <location>
        <begin position="29"/>
        <end position="101"/>
    </location>
</feature>
<evidence type="ECO:0000256" key="8">
    <source>
        <dbReference type="ARBA" id="ARBA00038436"/>
    </source>
</evidence>
<proteinExistence type="inferred from homology"/>
<accession>A0A5A9G7I7</accession>
<dbReference type="EMBL" id="VTTN01000022">
    <property type="protein sequence ID" value="KAA0590346.1"/>
    <property type="molecule type" value="Genomic_DNA"/>
</dbReference>